<keyword evidence="3 6" id="KW-0812">Transmembrane</keyword>
<organism evidence="7 8">
    <name type="scientific">Effusibacillus lacus</name>
    <dbReference type="NCBI Taxonomy" id="1348429"/>
    <lineage>
        <taxon>Bacteria</taxon>
        <taxon>Bacillati</taxon>
        <taxon>Bacillota</taxon>
        <taxon>Bacilli</taxon>
        <taxon>Bacillales</taxon>
        <taxon>Alicyclobacillaceae</taxon>
        <taxon>Effusibacillus</taxon>
    </lineage>
</organism>
<evidence type="ECO:0000256" key="5">
    <source>
        <dbReference type="ARBA" id="ARBA00023136"/>
    </source>
</evidence>
<evidence type="ECO:0000256" key="1">
    <source>
        <dbReference type="ARBA" id="ARBA00004651"/>
    </source>
</evidence>
<dbReference type="OrthoDB" id="9789927at2"/>
<keyword evidence="2" id="KW-1003">Cell membrane</keyword>
<feature type="transmembrane region" description="Helical" evidence="6">
    <location>
        <begin position="81"/>
        <end position="99"/>
    </location>
</feature>
<evidence type="ECO:0000256" key="2">
    <source>
        <dbReference type="ARBA" id="ARBA00022475"/>
    </source>
</evidence>
<dbReference type="PANTHER" id="PTHR30482:SF10">
    <property type="entry name" value="HIGH-AFFINITY BRANCHED-CHAIN AMINO ACID TRANSPORT PROTEIN BRAE"/>
    <property type="match status" value="1"/>
</dbReference>
<gene>
    <name evidence="7" type="ORF">EFBL_0879</name>
</gene>
<accession>A0A292YK24</accession>
<sequence length="338" mass="36546">MKRYLPVLILLTAMSLLPIFASNPYILHSLIMILFYAYLATSWNIVGGFAGQLSLGHSAFMAVGGYTSTLLFIYLDLSPWIGMFVGGLAAALVAVFIGIPSFRLRGAYYSIATIAFAEGLSVILETVKEIGPVHLGAAEGIMVPLKVDAGFFDFQFLSKVPYYYIILVFLSIVILVSWYIERSKLGFYLTALREDEEAAKALGIHTQRVKLVAAGISAFFTAIGGTFFAQLIRYLEPATIAGFDLSAQMVFLAIVGGLGTVFGPFVGAILLTTVGEITRVSFGDAIPGMHLVLYGIAVALVMLYCPKGILDPLQKLFRFGFSKKNGVPFNPEAGKDLA</sequence>
<evidence type="ECO:0000313" key="8">
    <source>
        <dbReference type="Proteomes" id="UP000217785"/>
    </source>
</evidence>
<comment type="subcellular location">
    <subcellularLocation>
        <location evidence="1">Cell membrane</location>
        <topology evidence="1">Multi-pass membrane protein</topology>
    </subcellularLocation>
</comment>
<feature type="transmembrane region" description="Helical" evidence="6">
    <location>
        <begin position="106"/>
        <end position="124"/>
    </location>
</feature>
<dbReference type="GO" id="GO:0005886">
    <property type="term" value="C:plasma membrane"/>
    <property type="evidence" value="ECO:0007669"/>
    <property type="project" value="UniProtKB-SubCell"/>
</dbReference>
<feature type="transmembrane region" description="Helical" evidence="6">
    <location>
        <begin position="249"/>
        <end position="271"/>
    </location>
</feature>
<comment type="caution">
    <text evidence="7">The sequence shown here is derived from an EMBL/GenBank/DDBJ whole genome shotgun (WGS) entry which is preliminary data.</text>
</comment>
<evidence type="ECO:0000313" key="7">
    <source>
        <dbReference type="EMBL" id="GAX89261.1"/>
    </source>
</evidence>
<feature type="transmembrane region" description="Helical" evidence="6">
    <location>
        <begin position="291"/>
        <end position="310"/>
    </location>
</feature>
<dbReference type="RefSeq" id="WP_096180953.1">
    <property type="nucleotide sequence ID" value="NZ_BDUF01000018.1"/>
</dbReference>
<dbReference type="AlphaFoldDB" id="A0A292YK24"/>
<dbReference type="EMBL" id="BDUF01000018">
    <property type="protein sequence ID" value="GAX89261.1"/>
    <property type="molecule type" value="Genomic_DNA"/>
</dbReference>
<keyword evidence="8" id="KW-1185">Reference proteome</keyword>
<evidence type="ECO:0000256" key="4">
    <source>
        <dbReference type="ARBA" id="ARBA00022989"/>
    </source>
</evidence>
<dbReference type="PANTHER" id="PTHR30482">
    <property type="entry name" value="HIGH-AFFINITY BRANCHED-CHAIN AMINO ACID TRANSPORT SYSTEM PERMEASE"/>
    <property type="match status" value="1"/>
</dbReference>
<keyword evidence="4 6" id="KW-1133">Transmembrane helix</keyword>
<dbReference type="GO" id="GO:0015658">
    <property type="term" value="F:branched-chain amino acid transmembrane transporter activity"/>
    <property type="evidence" value="ECO:0007669"/>
    <property type="project" value="InterPro"/>
</dbReference>
<reference evidence="8" key="1">
    <citation type="submission" date="2017-07" db="EMBL/GenBank/DDBJ databases">
        <title>Draft genome sequence of Effusibacillus lacus strain skLN1.</title>
        <authorList>
            <person name="Watanabe M."/>
            <person name="Kojima H."/>
            <person name="Fukui M."/>
        </authorList>
    </citation>
    <scope>NUCLEOTIDE SEQUENCE [LARGE SCALE GENOMIC DNA]</scope>
    <source>
        <strain evidence="8">skLN1</strain>
    </source>
</reference>
<dbReference type="CDD" id="cd06581">
    <property type="entry name" value="TM_PBP1_LivM_like"/>
    <property type="match status" value="1"/>
</dbReference>
<feature type="transmembrane region" description="Helical" evidence="6">
    <location>
        <begin position="211"/>
        <end position="229"/>
    </location>
</feature>
<dbReference type="InterPro" id="IPR001851">
    <property type="entry name" value="ABC_transp_permease"/>
</dbReference>
<protein>
    <submittedName>
        <fullName evidence="7">ABC transporter permease</fullName>
    </submittedName>
</protein>
<dbReference type="Pfam" id="PF02653">
    <property type="entry name" value="BPD_transp_2"/>
    <property type="match status" value="1"/>
</dbReference>
<dbReference type="Proteomes" id="UP000217785">
    <property type="component" value="Unassembled WGS sequence"/>
</dbReference>
<proteinExistence type="predicted"/>
<dbReference type="InterPro" id="IPR043428">
    <property type="entry name" value="LivM-like"/>
</dbReference>
<evidence type="ECO:0000256" key="6">
    <source>
        <dbReference type="SAM" id="Phobius"/>
    </source>
</evidence>
<evidence type="ECO:0000256" key="3">
    <source>
        <dbReference type="ARBA" id="ARBA00022692"/>
    </source>
</evidence>
<feature type="transmembrane region" description="Helical" evidence="6">
    <location>
        <begin position="31"/>
        <end position="51"/>
    </location>
</feature>
<feature type="transmembrane region" description="Helical" evidence="6">
    <location>
        <begin position="162"/>
        <end position="180"/>
    </location>
</feature>
<keyword evidence="5 6" id="KW-0472">Membrane</keyword>
<name>A0A292YK24_9BACL</name>
<feature type="transmembrane region" description="Helical" evidence="6">
    <location>
        <begin position="58"/>
        <end position="75"/>
    </location>
</feature>